<dbReference type="EMBL" id="CT573071">
    <property type="protein sequence ID" value="CAJ74782.1"/>
    <property type="molecule type" value="Genomic_DNA"/>
</dbReference>
<evidence type="ECO:0000256" key="7">
    <source>
        <dbReference type="ARBA" id="ARBA00023014"/>
    </source>
</evidence>
<keyword evidence="6 9" id="KW-0408">Iron</keyword>
<reference evidence="11" key="1">
    <citation type="journal article" date="2006" name="Nature">
        <title>Deciphering the evolution and metabolism of an anammox bacterium from a community genome.</title>
        <authorList>
            <person name="Strous M."/>
            <person name="Pelletier E."/>
            <person name="Mangenot S."/>
            <person name="Rattei T."/>
            <person name="Lehner A."/>
            <person name="Taylor M.W."/>
            <person name="Horn M."/>
            <person name="Daims H."/>
            <person name="Bartol-Mavel D."/>
            <person name="Wincker P."/>
            <person name="Barbe V."/>
            <person name="Fonknechten N."/>
            <person name="Vallenet D."/>
            <person name="Segurens B."/>
            <person name="Schenowitz-Truong C."/>
            <person name="Medigue C."/>
            <person name="Collingro A."/>
            <person name="Snel B."/>
            <person name="Dutilh B.E."/>
            <person name="OpDenCamp H.J.M."/>
            <person name="vanDerDrift C."/>
            <person name="Cirpus I."/>
            <person name="vanDePas-Schoonen K.T."/>
            <person name="Harhangi H.R."/>
            <person name="vanNiftrik L."/>
            <person name="Schmid M."/>
            <person name="Keltjens J."/>
            <person name="vanDeVossenberg J."/>
            <person name="Kartal B."/>
            <person name="Meier H."/>
            <person name="Frishman D."/>
            <person name="Huynen M.A."/>
            <person name="Mewes H."/>
            <person name="Weissenbach J."/>
            <person name="Jetten M.S.M."/>
            <person name="Wagner M."/>
            <person name="LePaslier D."/>
        </authorList>
    </citation>
    <scope>NUCLEOTIDE SEQUENCE</scope>
</reference>
<keyword evidence="2 9" id="KW-0963">Cytoplasm</keyword>
<feature type="binding site" evidence="9">
    <location>
        <position position="62"/>
    </location>
    <ligand>
        <name>[4Fe-4S] cluster</name>
        <dbReference type="ChEBI" id="CHEBI:49883"/>
        <label>2</label>
        <note>4Fe-4S-S-AdoMet</note>
    </ligand>
</feature>
<dbReference type="SFLD" id="SFLDF00271">
    <property type="entry name" value="lipoyl_synthase"/>
    <property type="match status" value="1"/>
</dbReference>
<dbReference type="Gene3D" id="3.20.20.70">
    <property type="entry name" value="Aldolase class I"/>
    <property type="match status" value="1"/>
</dbReference>
<dbReference type="InterPro" id="IPR007197">
    <property type="entry name" value="rSAM"/>
</dbReference>
<comment type="cofactor">
    <cofactor evidence="9">
        <name>[4Fe-4S] cluster</name>
        <dbReference type="ChEBI" id="CHEBI:49883"/>
    </cofactor>
    <text evidence="9">Binds 2 [4Fe-4S] clusters per subunit. One cluster is coordinated with 3 cysteines and an exchangeable S-adenosyl-L-methionine.</text>
</comment>
<comment type="catalytic activity">
    <reaction evidence="8 9">
        <text>[[Fe-S] cluster scaffold protein carrying a second [4Fe-4S](2+) cluster] + N(6)-octanoyl-L-lysyl-[protein] + 2 oxidized [2Fe-2S]-[ferredoxin] + 2 S-adenosyl-L-methionine + 4 H(+) = [[Fe-S] cluster scaffold protein] + N(6)-[(R)-dihydrolipoyl]-L-lysyl-[protein] + 4 Fe(3+) + 2 hydrogen sulfide + 2 5'-deoxyadenosine + 2 L-methionine + 2 reduced [2Fe-2S]-[ferredoxin]</text>
        <dbReference type="Rhea" id="RHEA:16585"/>
        <dbReference type="Rhea" id="RHEA-COMP:9928"/>
        <dbReference type="Rhea" id="RHEA-COMP:10000"/>
        <dbReference type="Rhea" id="RHEA-COMP:10001"/>
        <dbReference type="Rhea" id="RHEA-COMP:10475"/>
        <dbReference type="Rhea" id="RHEA-COMP:14568"/>
        <dbReference type="Rhea" id="RHEA-COMP:14569"/>
        <dbReference type="ChEBI" id="CHEBI:15378"/>
        <dbReference type="ChEBI" id="CHEBI:17319"/>
        <dbReference type="ChEBI" id="CHEBI:29034"/>
        <dbReference type="ChEBI" id="CHEBI:29919"/>
        <dbReference type="ChEBI" id="CHEBI:33722"/>
        <dbReference type="ChEBI" id="CHEBI:33737"/>
        <dbReference type="ChEBI" id="CHEBI:33738"/>
        <dbReference type="ChEBI" id="CHEBI:57844"/>
        <dbReference type="ChEBI" id="CHEBI:59789"/>
        <dbReference type="ChEBI" id="CHEBI:78809"/>
        <dbReference type="ChEBI" id="CHEBI:83100"/>
        <dbReference type="EC" id="2.8.1.8"/>
    </reaction>
</comment>
<evidence type="ECO:0000256" key="8">
    <source>
        <dbReference type="ARBA" id="ARBA00047326"/>
    </source>
</evidence>
<protein>
    <recommendedName>
        <fullName evidence="9">Lipoyl synthase</fullName>
        <ecNumber evidence="9">2.8.1.8</ecNumber>
    </recommendedName>
    <alternativeName>
        <fullName evidence="9">Lip-syn</fullName>
        <shortName evidence="9">LS</shortName>
    </alternativeName>
    <alternativeName>
        <fullName evidence="9">Lipoate synthase</fullName>
    </alternativeName>
    <alternativeName>
        <fullName evidence="9">Lipoic acid synthase</fullName>
    </alternativeName>
    <alternativeName>
        <fullName evidence="9">Sulfur insertion protein LipA</fullName>
    </alternativeName>
</protein>
<reference evidence="11" key="2">
    <citation type="submission" date="2006-01" db="EMBL/GenBank/DDBJ databases">
        <authorList>
            <person name="Genoscope"/>
        </authorList>
    </citation>
    <scope>NUCLEOTIDE SEQUENCE</scope>
</reference>
<keyword evidence="5 9" id="KW-0479">Metal-binding</keyword>
<dbReference type="EC" id="2.8.1.8" evidence="9"/>
<organism evidence="11">
    <name type="scientific">Kuenenia stuttgartiensis</name>
    <dbReference type="NCBI Taxonomy" id="174633"/>
    <lineage>
        <taxon>Bacteria</taxon>
        <taxon>Pseudomonadati</taxon>
        <taxon>Planctomycetota</taxon>
        <taxon>Candidatus Brocadiia</taxon>
        <taxon>Candidatus Brocadiales</taxon>
        <taxon>Candidatus Brocadiaceae</taxon>
        <taxon>Candidatus Kuenenia</taxon>
    </lineage>
</organism>
<dbReference type="AlphaFoldDB" id="Q1Q448"/>
<dbReference type="FunFam" id="3.20.20.70:FF:000040">
    <property type="entry name" value="Lipoyl synthase"/>
    <property type="match status" value="1"/>
</dbReference>
<dbReference type="InterPro" id="IPR058240">
    <property type="entry name" value="rSAM_sf"/>
</dbReference>
<evidence type="ECO:0000256" key="3">
    <source>
        <dbReference type="ARBA" id="ARBA00022679"/>
    </source>
</evidence>
<dbReference type="NCBIfam" id="TIGR00510">
    <property type="entry name" value="lipA"/>
    <property type="match status" value="1"/>
</dbReference>
<accession>Q1Q448</accession>
<dbReference type="GO" id="GO:0016992">
    <property type="term" value="F:lipoate synthase activity"/>
    <property type="evidence" value="ECO:0007669"/>
    <property type="project" value="UniProtKB-UniRule"/>
</dbReference>
<comment type="subcellular location">
    <subcellularLocation>
        <location evidence="9">Cytoplasm</location>
    </subcellularLocation>
</comment>
<feature type="binding site" evidence="9">
    <location>
        <position position="37"/>
    </location>
    <ligand>
        <name>[4Fe-4S] cluster</name>
        <dbReference type="ChEBI" id="CHEBI:49883"/>
        <label>1</label>
    </ligand>
</feature>
<evidence type="ECO:0000256" key="9">
    <source>
        <dbReference type="HAMAP-Rule" id="MF_00206"/>
    </source>
</evidence>
<evidence type="ECO:0000256" key="6">
    <source>
        <dbReference type="ARBA" id="ARBA00023004"/>
    </source>
</evidence>
<evidence type="ECO:0000256" key="4">
    <source>
        <dbReference type="ARBA" id="ARBA00022691"/>
    </source>
</evidence>
<dbReference type="NCBIfam" id="NF004019">
    <property type="entry name" value="PRK05481.1"/>
    <property type="match status" value="1"/>
</dbReference>
<feature type="binding site" evidence="9">
    <location>
        <position position="43"/>
    </location>
    <ligand>
        <name>[4Fe-4S] cluster</name>
        <dbReference type="ChEBI" id="CHEBI:49883"/>
        <label>1</label>
    </ligand>
</feature>
<dbReference type="GO" id="GO:0051539">
    <property type="term" value="F:4 iron, 4 sulfur cluster binding"/>
    <property type="evidence" value="ECO:0007669"/>
    <property type="project" value="UniProtKB-UniRule"/>
</dbReference>
<gene>
    <name evidence="9 11" type="primary">lipA</name>
    <name evidence="11" type="ORF">kuste4019</name>
</gene>
<dbReference type="PROSITE" id="PS51918">
    <property type="entry name" value="RADICAL_SAM"/>
    <property type="match status" value="1"/>
</dbReference>
<dbReference type="InterPro" id="IPR013785">
    <property type="entry name" value="Aldolase_TIM"/>
</dbReference>
<dbReference type="NCBIfam" id="NF009544">
    <property type="entry name" value="PRK12928.1"/>
    <property type="match status" value="1"/>
</dbReference>
<dbReference type="SMART" id="SM00729">
    <property type="entry name" value="Elp3"/>
    <property type="match status" value="1"/>
</dbReference>
<dbReference type="InterPro" id="IPR006638">
    <property type="entry name" value="Elp3/MiaA/NifB-like_rSAM"/>
</dbReference>
<evidence type="ECO:0000256" key="2">
    <source>
        <dbReference type="ARBA" id="ARBA00022490"/>
    </source>
</evidence>
<proteinExistence type="inferred from homology"/>
<dbReference type="SUPFAM" id="SSF102114">
    <property type="entry name" value="Radical SAM enzymes"/>
    <property type="match status" value="1"/>
</dbReference>
<evidence type="ECO:0000256" key="5">
    <source>
        <dbReference type="ARBA" id="ARBA00022723"/>
    </source>
</evidence>
<name>Q1Q448_KUEST</name>
<feature type="binding site" evidence="9">
    <location>
        <position position="271"/>
    </location>
    <ligand>
        <name>[4Fe-4S] cluster</name>
        <dbReference type="ChEBI" id="CHEBI:49883"/>
        <label>1</label>
    </ligand>
</feature>
<keyword evidence="3 9" id="KW-0808">Transferase</keyword>
<keyword evidence="7 9" id="KW-0411">Iron-sulfur</keyword>
<keyword evidence="4 9" id="KW-0949">S-adenosyl-L-methionine</keyword>
<dbReference type="PANTHER" id="PTHR10949">
    <property type="entry name" value="LIPOYL SYNTHASE"/>
    <property type="match status" value="1"/>
</dbReference>
<dbReference type="InterPro" id="IPR003698">
    <property type="entry name" value="Lipoyl_synth"/>
</dbReference>
<dbReference type="GO" id="GO:0005737">
    <property type="term" value="C:cytoplasm"/>
    <property type="evidence" value="ECO:0007669"/>
    <property type="project" value="UniProtKB-SubCell"/>
</dbReference>
<dbReference type="Pfam" id="PF04055">
    <property type="entry name" value="Radical_SAM"/>
    <property type="match status" value="1"/>
</dbReference>
<dbReference type="GO" id="GO:0009249">
    <property type="term" value="P:protein lipoylation"/>
    <property type="evidence" value="ECO:0007669"/>
    <property type="project" value="UniProtKB-UniRule"/>
</dbReference>
<dbReference type="PIRSF" id="PIRSF005963">
    <property type="entry name" value="Lipoyl_synth"/>
    <property type="match status" value="1"/>
</dbReference>
<feature type="binding site" evidence="9">
    <location>
        <position position="32"/>
    </location>
    <ligand>
        <name>[4Fe-4S] cluster</name>
        <dbReference type="ChEBI" id="CHEBI:49883"/>
        <label>1</label>
    </ligand>
</feature>
<comment type="pathway">
    <text evidence="9">Protein modification; protein lipoylation via endogenous pathway; protein N(6)-(lipoyl)lysine from octanoyl-[acyl-carrier-protein]: step 2/2.</text>
</comment>
<feature type="domain" description="Radical SAM core" evidence="10">
    <location>
        <begin position="44"/>
        <end position="260"/>
    </location>
</feature>
<dbReference type="GO" id="GO:0046872">
    <property type="term" value="F:metal ion binding"/>
    <property type="evidence" value="ECO:0007669"/>
    <property type="project" value="UniProtKB-KW"/>
</dbReference>
<dbReference type="UniPathway" id="UPA00538">
    <property type="reaction ID" value="UER00593"/>
</dbReference>
<feature type="binding site" evidence="9">
    <location>
        <position position="65"/>
    </location>
    <ligand>
        <name>[4Fe-4S] cluster</name>
        <dbReference type="ChEBI" id="CHEBI:49883"/>
        <label>2</label>
        <note>4Fe-4S-S-AdoMet</note>
    </ligand>
</feature>
<dbReference type="SFLD" id="SFLDG01058">
    <property type="entry name" value="lipoyl_synthase_like"/>
    <property type="match status" value="1"/>
</dbReference>
<comment type="similarity">
    <text evidence="9">Belongs to the radical SAM superfamily. Lipoyl synthase family.</text>
</comment>
<evidence type="ECO:0000259" key="10">
    <source>
        <dbReference type="PROSITE" id="PS51918"/>
    </source>
</evidence>
<feature type="binding site" evidence="9">
    <location>
        <position position="58"/>
    </location>
    <ligand>
        <name>[4Fe-4S] cluster</name>
        <dbReference type="ChEBI" id="CHEBI:49883"/>
        <label>2</label>
        <note>4Fe-4S-S-AdoMet</note>
    </ligand>
</feature>
<evidence type="ECO:0000313" key="11">
    <source>
        <dbReference type="EMBL" id="CAJ74782.1"/>
    </source>
</evidence>
<keyword evidence="1 9" id="KW-0004">4Fe-4S</keyword>
<dbReference type="PANTHER" id="PTHR10949:SF0">
    <property type="entry name" value="LIPOYL SYNTHASE, MITOCHONDRIAL"/>
    <property type="match status" value="1"/>
</dbReference>
<dbReference type="SFLD" id="SFLDS00029">
    <property type="entry name" value="Radical_SAM"/>
    <property type="match status" value="1"/>
</dbReference>
<sequence>MRPPWIRAKFPSGKGFTEIREILQEYRLQTVCDAALCPNIGECYNQKTATFLILGGVCTRKCGYCAVTKGTAATLDEEEPYRVATAVRKMGLKYVVITSVTRDDITDGGAGIFAQTIQCVRDFVNDCKVEVLIPDFGGSVDALWTVLDARPDVLNHNIETVRRLYPIVRSGADYERSLQLLRIASEERLLMPTKSGIMLGLGEQWDEITEVLHDIKNTGCEIITLGQYLRPNKNALPAKRYYTPMEFERLQREGEKMGFRCVESGPLVRSSYHAKAQSESILEKKPEIIQKTHN</sequence>
<dbReference type="HAMAP" id="MF_00206">
    <property type="entry name" value="Lipoyl_synth"/>
    <property type="match status" value="1"/>
</dbReference>
<evidence type="ECO:0000256" key="1">
    <source>
        <dbReference type="ARBA" id="ARBA00022485"/>
    </source>
</evidence>
<comment type="function">
    <text evidence="9">Catalyzes the radical-mediated insertion of two sulfur atoms into the C-6 and C-8 positions of the octanoyl moiety bound to the lipoyl domains of lipoate-dependent enzymes, thereby converting the octanoylated domains into lipoylated derivatives.</text>
</comment>